<dbReference type="InterPro" id="IPR044689">
    <property type="entry name" value="CGR2/3"/>
</dbReference>
<accession>A0A2P6Q149</accession>
<dbReference type="SUPFAM" id="SSF53098">
    <property type="entry name" value="Ribonuclease H-like"/>
    <property type="match status" value="1"/>
</dbReference>
<dbReference type="InterPro" id="IPR036397">
    <property type="entry name" value="RNaseH_sf"/>
</dbReference>
<feature type="compositionally biased region" description="Polar residues" evidence="1">
    <location>
        <begin position="481"/>
        <end position="495"/>
    </location>
</feature>
<dbReference type="EC" id="2.7.7.49" evidence="3"/>
<dbReference type="GO" id="GO:0003676">
    <property type="term" value="F:nucleic acid binding"/>
    <property type="evidence" value="ECO:0007669"/>
    <property type="project" value="InterPro"/>
</dbReference>
<dbReference type="Gramene" id="PRQ27893">
    <property type="protein sequence ID" value="PRQ27893"/>
    <property type="gene ID" value="RchiOBHm_Chr6g0310171"/>
</dbReference>
<dbReference type="Pfam" id="PF00665">
    <property type="entry name" value="rve"/>
    <property type="match status" value="1"/>
</dbReference>
<dbReference type="GO" id="GO:0003964">
    <property type="term" value="F:RNA-directed DNA polymerase activity"/>
    <property type="evidence" value="ECO:0007669"/>
    <property type="project" value="UniProtKB-KW"/>
</dbReference>
<protein>
    <submittedName>
        <fullName evidence="3">Putative RNA-directed DNA polymerase</fullName>
        <ecNumber evidence="3">2.7.7.49</ecNumber>
    </submittedName>
</protein>
<dbReference type="CDD" id="cd09272">
    <property type="entry name" value="RNase_HI_RT_Ty1"/>
    <property type="match status" value="1"/>
</dbReference>
<dbReference type="Pfam" id="PF13976">
    <property type="entry name" value="gag_pre-integrs"/>
    <property type="match status" value="1"/>
</dbReference>
<proteinExistence type="predicted"/>
<evidence type="ECO:0000313" key="4">
    <source>
        <dbReference type="Proteomes" id="UP000238479"/>
    </source>
</evidence>
<dbReference type="GO" id="GO:0008168">
    <property type="term" value="F:methyltransferase activity"/>
    <property type="evidence" value="ECO:0007669"/>
    <property type="project" value="InterPro"/>
</dbReference>
<feature type="region of interest" description="Disordered" evidence="1">
    <location>
        <begin position="467"/>
        <end position="498"/>
    </location>
</feature>
<dbReference type="InterPro" id="IPR001584">
    <property type="entry name" value="Integrase_cat-core"/>
</dbReference>
<evidence type="ECO:0000259" key="2">
    <source>
        <dbReference type="PROSITE" id="PS50994"/>
    </source>
</evidence>
<keyword evidence="4" id="KW-1185">Reference proteome</keyword>
<keyword evidence="3" id="KW-0695">RNA-directed DNA polymerase</keyword>
<dbReference type="PANTHER" id="PTHR34208">
    <property type="entry name" value="S-ADENOSYL-L-METHIONINE-DEPENDENT METHYLTRANSFERASE-RELATED"/>
    <property type="match status" value="1"/>
</dbReference>
<dbReference type="STRING" id="74649.A0A2P6Q149"/>
<name>A0A2P6Q149_ROSCH</name>
<sequence length="889" mass="98948">MRTYLGDWEIPEAVGFQARPILNQGLLPSYMSLSLPWEHCLFLPIHTVAKVDLVILEGLLAGFKVCDYSCTMEVQQPIPVLKKAYGDSMHKVLHIGPDTCTVVSKLCSEEETEAWGVDPYDVEDADRSCKALVRKGGLCKDGLYPLSLSSESTVLHALSSVDSSLWHNGLGHPSSSVLAPLGSTLGSTLSFNSFCNNCALSKSHQLPFPSNHISASSVFSIIHSDVWMSPTLSVTSFKYYVLFTDEYSPYTWLYPMHQKNEVLTHFQSLVAMICNIFHNFVQYLQSDNDTEYVNNVFSQFCASSGIQQRFSCPYTPQQNGLAERKHRHIATMARTLLLTLGAPQNLWADAFFTSVYLINLLPTPTLNWDTPHTRLYGHPPPYSSLRVFGCSCFPILGTNVPNKLSSRSVEYKLIHLLLPSSSLFSPIELTLYLLRPSCRAQCHLAHSQLITNLSNLPFLSLTAQPNDPSLSSQPIDPIPSLQPNAPSSHSGQNPPLASLESDRHSINLVLPLPSSPAQLPSSQPPGRAPLVAPPIMTYCCRHRPVDAPAQSTIARAPHLIVAKRILHYVKGTLGHGLHFSPQSQPAHLYAYSVVDWADCPESRRSTSDYLIYLGNTLVSWCSKKQPTIARSSVESEYRSLAHSSAETTWLGFLLYELSFHIQYPILLYCDNLSATYMASNPVFHARTKHIELDYHFVREKVALGSHQVHFVPSVDHPADLLTKPLHKQCHNLLCTKLVRPEPPSLKGGVRENHSPPLISSPQLKLIVPKSFSVVIVLDSLDYLSERYLNKTLLDLARVSADGVVIFTGKILCQLVKSIYLCSLGKQRAKAVEVSKFGRVAKLRNKAWWTKFFGQVSLEENEGASKKFNIAATKMSFVSNCQVFHLRSFN</sequence>
<dbReference type="GO" id="GO:0015074">
    <property type="term" value="P:DNA integration"/>
    <property type="evidence" value="ECO:0007669"/>
    <property type="project" value="InterPro"/>
</dbReference>
<evidence type="ECO:0000313" key="3">
    <source>
        <dbReference type="EMBL" id="PRQ27893.1"/>
    </source>
</evidence>
<dbReference type="AlphaFoldDB" id="A0A2P6Q149"/>
<dbReference type="GO" id="GO:0045488">
    <property type="term" value="P:pectin metabolic process"/>
    <property type="evidence" value="ECO:0007669"/>
    <property type="project" value="InterPro"/>
</dbReference>
<dbReference type="PROSITE" id="PS50994">
    <property type="entry name" value="INTEGRASE"/>
    <property type="match status" value="1"/>
</dbReference>
<organism evidence="3 4">
    <name type="scientific">Rosa chinensis</name>
    <name type="common">China rose</name>
    <dbReference type="NCBI Taxonomy" id="74649"/>
    <lineage>
        <taxon>Eukaryota</taxon>
        <taxon>Viridiplantae</taxon>
        <taxon>Streptophyta</taxon>
        <taxon>Embryophyta</taxon>
        <taxon>Tracheophyta</taxon>
        <taxon>Spermatophyta</taxon>
        <taxon>Magnoliopsida</taxon>
        <taxon>eudicotyledons</taxon>
        <taxon>Gunneridae</taxon>
        <taxon>Pentapetalae</taxon>
        <taxon>rosids</taxon>
        <taxon>fabids</taxon>
        <taxon>Rosales</taxon>
        <taxon>Rosaceae</taxon>
        <taxon>Rosoideae</taxon>
        <taxon>Rosoideae incertae sedis</taxon>
        <taxon>Rosa</taxon>
    </lineage>
</organism>
<feature type="domain" description="Integrase catalytic" evidence="2">
    <location>
        <begin position="205"/>
        <end position="379"/>
    </location>
</feature>
<keyword evidence="3" id="KW-0548">Nucleotidyltransferase</keyword>
<evidence type="ECO:0000256" key="1">
    <source>
        <dbReference type="SAM" id="MobiDB-lite"/>
    </source>
</evidence>
<dbReference type="Proteomes" id="UP000238479">
    <property type="component" value="Chromosome 6"/>
</dbReference>
<gene>
    <name evidence="3" type="ORF">RchiOBHm_Chr6g0310171</name>
</gene>
<dbReference type="InterPro" id="IPR012337">
    <property type="entry name" value="RNaseH-like_sf"/>
</dbReference>
<keyword evidence="3" id="KW-0808">Transferase</keyword>
<dbReference type="PANTHER" id="PTHR34208:SF15">
    <property type="entry name" value="PROTEIN, PUTATIVE-RELATED"/>
    <property type="match status" value="1"/>
</dbReference>
<reference evidence="3 4" key="1">
    <citation type="journal article" date="2018" name="Nat. Genet.">
        <title>The Rosa genome provides new insights in the design of modern roses.</title>
        <authorList>
            <person name="Bendahmane M."/>
        </authorList>
    </citation>
    <scope>NUCLEOTIDE SEQUENCE [LARGE SCALE GENOMIC DNA]</scope>
    <source>
        <strain evidence="4">cv. Old Blush</strain>
    </source>
</reference>
<dbReference type="EMBL" id="PDCK01000044">
    <property type="protein sequence ID" value="PRQ27893.1"/>
    <property type="molecule type" value="Genomic_DNA"/>
</dbReference>
<comment type="caution">
    <text evidence="3">The sequence shown here is derived from an EMBL/GenBank/DDBJ whole genome shotgun (WGS) entry which is preliminary data.</text>
</comment>
<dbReference type="InterPro" id="IPR025724">
    <property type="entry name" value="GAG-pre-integrase_dom"/>
</dbReference>
<dbReference type="Gene3D" id="3.30.420.10">
    <property type="entry name" value="Ribonuclease H-like superfamily/Ribonuclease H"/>
    <property type="match status" value="1"/>
</dbReference>